<dbReference type="Gene3D" id="1.10.10.1830">
    <property type="entry name" value="Non-ribosomal peptide synthase, adenylation domain"/>
    <property type="match status" value="1"/>
</dbReference>
<sequence length="172" mass="19096">MRDLLRGLMEEGLKVWLDGERLKYSAPKTIANEAVDFLRKHKAEVIAYLLDGKADDYEPAPDLPAGAESAPAVPGPQKSSAPAGTSTVVRKQEEEEPIVNARFIPPTCRGCRHIKRLKRWDYTAAYCGAHKIRFTILTKPESLASCPLWNVAMHKKNGSIGERQLATNFPAR</sequence>
<dbReference type="Pfam" id="PF18563">
    <property type="entry name" value="TubC_N"/>
    <property type="match status" value="1"/>
</dbReference>
<feature type="region of interest" description="Disordered" evidence="1">
    <location>
        <begin position="60"/>
        <end position="92"/>
    </location>
</feature>
<evidence type="ECO:0000256" key="1">
    <source>
        <dbReference type="SAM" id="MobiDB-lite"/>
    </source>
</evidence>
<dbReference type="STRING" id="39841.SAMN05660836_02338"/>
<name>A0A1I4VKE8_9BACT</name>
<accession>A0A1I4VKE8</accession>
<proteinExistence type="predicted"/>
<dbReference type="InterPro" id="IPR041464">
    <property type="entry name" value="TubC_N"/>
</dbReference>
<evidence type="ECO:0000313" key="4">
    <source>
        <dbReference type="Proteomes" id="UP000199611"/>
    </source>
</evidence>
<keyword evidence="4" id="KW-1185">Reference proteome</keyword>
<dbReference type="AlphaFoldDB" id="A0A1I4VKE8"/>
<dbReference type="InterPro" id="IPR044894">
    <property type="entry name" value="TubC_N_sf"/>
</dbReference>
<dbReference type="Proteomes" id="UP000199611">
    <property type="component" value="Unassembled WGS sequence"/>
</dbReference>
<dbReference type="EMBL" id="FOUU01000010">
    <property type="protein sequence ID" value="SFN01722.1"/>
    <property type="molecule type" value="Genomic_DNA"/>
</dbReference>
<dbReference type="OrthoDB" id="9778383at2"/>
<dbReference type="RefSeq" id="WP_093395991.1">
    <property type="nucleotide sequence ID" value="NZ_FOUU01000010.1"/>
</dbReference>
<organism evidence="3 4">
    <name type="scientific">Thermodesulforhabdus norvegica</name>
    <dbReference type="NCBI Taxonomy" id="39841"/>
    <lineage>
        <taxon>Bacteria</taxon>
        <taxon>Pseudomonadati</taxon>
        <taxon>Thermodesulfobacteriota</taxon>
        <taxon>Syntrophobacteria</taxon>
        <taxon>Syntrophobacterales</taxon>
        <taxon>Thermodesulforhabdaceae</taxon>
        <taxon>Thermodesulforhabdus</taxon>
    </lineage>
</organism>
<feature type="compositionally biased region" description="Polar residues" evidence="1">
    <location>
        <begin position="77"/>
        <end position="89"/>
    </location>
</feature>
<evidence type="ECO:0000259" key="2">
    <source>
        <dbReference type="Pfam" id="PF18563"/>
    </source>
</evidence>
<gene>
    <name evidence="3" type="ORF">SAMN05660836_02338</name>
</gene>
<feature type="domain" description="TubC N-terminal docking" evidence="2">
    <location>
        <begin position="3"/>
        <end position="49"/>
    </location>
</feature>
<protein>
    <recommendedName>
        <fullName evidence="2">TubC N-terminal docking domain-containing protein</fullName>
    </recommendedName>
</protein>
<evidence type="ECO:0000313" key="3">
    <source>
        <dbReference type="EMBL" id="SFN01722.1"/>
    </source>
</evidence>
<reference evidence="3 4" key="1">
    <citation type="submission" date="2016-10" db="EMBL/GenBank/DDBJ databases">
        <authorList>
            <person name="de Groot N.N."/>
        </authorList>
    </citation>
    <scope>NUCLEOTIDE SEQUENCE [LARGE SCALE GENOMIC DNA]</scope>
    <source>
        <strain evidence="3 4">DSM 9990</strain>
    </source>
</reference>